<feature type="compositionally biased region" description="Low complexity" evidence="1">
    <location>
        <begin position="16"/>
        <end position="29"/>
    </location>
</feature>
<evidence type="ECO:0000313" key="3">
    <source>
        <dbReference type="EnsemblMetazoa" id="ISCW004676-PA"/>
    </source>
</evidence>
<dbReference type="HOGENOM" id="CLU_2560817_0_0_1"/>
<dbReference type="AlphaFoldDB" id="B7PHX2"/>
<reference evidence="3" key="2">
    <citation type="submission" date="2020-05" db="UniProtKB">
        <authorList>
            <consortium name="EnsemblMetazoa"/>
        </authorList>
    </citation>
    <scope>IDENTIFICATION</scope>
    <source>
        <strain evidence="3">wikel</strain>
    </source>
</reference>
<organism>
    <name type="scientific">Ixodes scapularis</name>
    <name type="common">Black-legged tick</name>
    <name type="synonym">Deer tick</name>
    <dbReference type="NCBI Taxonomy" id="6945"/>
    <lineage>
        <taxon>Eukaryota</taxon>
        <taxon>Metazoa</taxon>
        <taxon>Ecdysozoa</taxon>
        <taxon>Arthropoda</taxon>
        <taxon>Chelicerata</taxon>
        <taxon>Arachnida</taxon>
        <taxon>Acari</taxon>
        <taxon>Parasitiformes</taxon>
        <taxon>Ixodida</taxon>
        <taxon>Ixodoidea</taxon>
        <taxon>Ixodidae</taxon>
        <taxon>Ixodinae</taxon>
        <taxon>Ixodes</taxon>
    </lineage>
</organism>
<name>B7PHX2_IXOSC</name>
<evidence type="ECO:0000313" key="4">
    <source>
        <dbReference type="Proteomes" id="UP000001555"/>
    </source>
</evidence>
<dbReference type="EnsemblMetazoa" id="ISCW004676-RA">
    <property type="protein sequence ID" value="ISCW004676-PA"/>
    <property type="gene ID" value="ISCW004676"/>
</dbReference>
<proteinExistence type="predicted"/>
<keyword evidence="4" id="KW-1185">Reference proteome</keyword>
<dbReference type="InParanoid" id="B7PHX2"/>
<gene>
    <name evidence="2" type="ORF">IscW_ISCW004676</name>
</gene>
<dbReference type="VEuPathDB" id="VectorBase:ISCI004676"/>
<dbReference type="EMBL" id="DS715352">
    <property type="protein sequence ID" value="EEC06194.1"/>
    <property type="molecule type" value="Genomic_DNA"/>
</dbReference>
<accession>B7PHX2</accession>
<evidence type="ECO:0000256" key="1">
    <source>
        <dbReference type="SAM" id="MobiDB-lite"/>
    </source>
</evidence>
<dbReference type="PaxDb" id="6945-B7PHX2"/>
<protein>
    <submittedName>
        <fullName evidence="2 3">Uncharacterized protein</fullName>
    </submittedName>
</protein>
<evidence type="ECO:0000313" key="2">
    <source>
        <dbReference type="EMBL" id="EEC06194.1"/>
    </source>
</evidence>
<sequence length="82" mass="8997">MVCVGLKFPSLSEWLPSGKPSSEPGPKAPKGVRRQPVSMPMLTLAFARRSFRVSRRIKKIAGATSSSSSHRCYGKHRVLPCD</sequence>
<dbReference type="VEuPathDB" id="VectorBase:ISCW004676"/>
<dbReference type="EMBL" id="ABJB010502821">
    <property type="status" value="NOT_ANNOTATED_CDS"/>
    <property type="molecule type" value="Genomic_DNA"/>
</dbReference>
<reference evidence="2 4" key="1">
    <citation type="submission" date="2008-03" db="EMBL/GenBank/DDBJ databases">
        <title>Annotation of Ixodes scapularis.</title>
        <authorList>
            <consortium name="Ixodes scapularis Genome Project Consortium"/>
            <person name="Caler E."/>
            <person name="Hannick L.I."/>
            <person name="Bidwell S."/>
            <person name="Joardar V."/>
            <person name="Thiagarajan M."/>
            <person name="Amedeo P."/>
            <person name="Galinsky K.J."/>
            <person name="Schobel S."/>
            <person name="Inman J."/>
            <person name="Hostetler J."/>
            <person name="Miller J."/>
            <person name="Hammond M."/>
            <person name="Megy K."/>
            <person name="Lawson D."/>
            <person name="Kodira C."/>
            <person name="Sutton G."/>
            <person name="Meyer J."/>
            <person name="Hill C.A."/>
            <person name="Birren B."/>
            <person name="Nene V."/>
            <person name="Collins F."/>
            <person name="Alarcon-Chaidez F."/>
            <person name="Wikel S."/>
            <person name="Strausberg R."/>
        </authorList>
    </citation>
    <scope>NUCLEOTIDE SEQUENCE [LARGE SCALE GENOMIC DNA]</scope>
    <source>
        <strain evidence="4">Wikel</strain>
        <strain evidence="2">Wikel colony</strain>
    </source>
</reference>
<dbReference type="Proteomes" id="UP000001555">
    <property type="component" value="Unassembled WGS sequence"/>
</dbReference>
<feature type="region of interest" description="Disordered" evidence="1">
    <location>
        <begin position="15"/>
        <end position="35"/>
    </location>
</feature>